<feature type="transmembrane region" description="Helical" evidence="1">
    <location>
        <begin position="103"/>
        <end position="123"/>
    </location>
</feature>
<feature type="transmembrane region" description="Helical" evidence="1">
    <location>
        <begin position="314"/>
        <end position="336"/>
    </location>
</feature>
<feature type="transmembrane region" description="Helical" evidence="1">
    <location>
        <begin position="76"/>
        <end position="96"/>
    </location>
</feature>
<evidence type="ECO:0000313" key="3">
    <source>
        <dbReference type="Proteomes" id="UP000175989"/>
    </source>
</evidence>
<dbReference type="EMBL" id="LROM01000093">
    <property type="protein sequence ID" value="OEZ98108.1"/>
    <property type="molecule type" value="Genomic_DNA"/>
</dbReference>
<comment type="caution">
    <text evidence="2">The sequence shown here is derived from an EMBL/GenBank/DDBJ whole genome shotgun (WGS) entry which is preliminary data.</text>
</comment>
<gene>
    <name evidence="2" type="ORF">DUPY_33810</name>
</gene>
<proteinExistence type="predicted"/>
<keyword evidence="1" id="KW-0472">Membrane</keyword>
<feature type="transmembrane region" description="Helical" evidence="1">
    <location>
        <begin position="6"/>
        <end position="38"/>
    </location>
</feature>
<feature type="transmembrane region" description="Helical" evidence="1">
    <location>
        <begin position="191"/>
        <end position="219"/>
    </location>
</feature>
<dbReference type="AlphaFoldDB" id="A0A1E7WHK4"/>
<keyword evidence="1" id="KW-1133">Transmembrane helix</keyword>
<accession>A0A1E7WHK4</accession>
<feature type="transmembrane region" description="Helical" evidence="1">
    <location>
        <begin position="225"/>
        <end position="246"/>
    </location>
</feature>
<keyword evidence="3" id="KW-1185">Reference proteome</keyword>
<reference evidence="3" key="1">
    <citation type="journal article" date="2016" name="Front. Microbiol.">
        <title>Molecular Keys to the Janthinobacterium and Duganella spp. Interaction with the Plant Pathogen Fusarium graminearum.</title>
        <authorList>
            <person name="Haack F.S."/>
            <person name="Poehlein A."/>
            <person name="Kroger C."/>
            <person name="Voigt C.A."/>
            <person name="Piepenbring M."/>
            <person name="Bode H.B."/>
            <person name="Daniel R."/>
            <person name="Schafer W."/>
            <person name="Streit W.R."/>
        </authorList>
    </citation>
    <scope>NUCLEOTIDE SEQUENCE [LARGE SCALE GENOMIC DNA]</scope>
    <source>
        <strain evidence="3">T54</strain>
    </source>
</reference>
<feature type="transmembrane region" description="Helical" evidence="1">
    <location>
        <begin position="50"/>
        <end position="70"/>
    </location>
</feature>
<dbReference type="Proteomes" id="UP000175989">
    <property type="component" value="Unassembled WGS sequence"/>
</dbReference>
<evidence type="ECO:0000256" key="1">
    <source>
        <dbReference type="SAM" id="Phobius"/>
    </source>
</evidence>
<organism evidence="2 3">
    <name type="scientific">Duganella phyllosphaerae</name>
    <dbReference type="NCBI Taxonomy" id="762836"/>
    <lineage>
        <taxon>Bacteria</taxon>
        <taxon>Pseudomonadati</taxon>
        <taxon>Pseudomonadota</taxon>
        <taxon>Betaproteobacteria</taxon>
        <taxon>Burkholderiales</taxon>
        <taxon>Oxalobacteraceae</taxon>
        <taxon>Telluria group</taxon>
        <taxon>Duganella</taxon>
    </lineage>
</organism>
<dbReference type="PATRIC" id="fig|762836.4.peg.3479"/>
<sequence>MMVKLIALFLPLMILNTVNIGSVFIPIMTILLNAYFIYCVGYKYKSIPSFLYLGPIISLLLISVFKYALFFESDGIIDSAKLIATGMMVVSIYFILKYEAKIFFRWYFIATGLLLIYGLYQYLIVFSGLPRDSTGVNLPVNLWNESAWHLSIIRDGLIRVQSFAYEPAYLAIFLGFSLLCATSFKVKKRWLIAICLGLLATGSRNTFVFLFVFFGLMAIKKYMNGFMFGVIYFFSFLLPIFLFVFVDLEAGDFDVSVLARALPYKVVAENITGDLWAAAFGVPSYTDAIVQNNYLARFSEVLVSEKVDEDPRSFLAYLLLHFGVVGFLAFIFFQWLLLRKSKTSLIYMSSFNLLCFNSNVLFWPVYWCVYTLSIFIQDEKWRFMLAPPANAPILPAAVPEDIELPVKER</sequence>
<feature type="transmembrane region" description="Helical" evidence="1">
    <location>
        <begin position="167"/>
        <end position="184"/>
    </location>
</feature>
<feature type="transmembrane region" description="Helical" evidence="1">
    <location>
        <begin position="356"/>
        <end position="376"/>
    </location>
</feature>
<protein>
    <submittedName>
        <fullName evidence="2">Uncharacterized protein</fullName>
    </submittedName>
</protein>
<name>A0A1E7WHK4_9BURK</name>
<keyword evidence="1" id="KW-0812">Transmembrane</keyword>
<evidence type="ECO:0000313" key="2">
    <source>
        <dbReference type="EMBL" id="OEZ98108.1"/>
    </source>
</evidence>